<evidence type="ECO:0000313" key="1">
    <source>
        <dbReference type="EMBL" id="KAJ1891980.1"/>
    </source>
</evidence>
<evidence type="ECO:0000313" key="2">
    <source>
        <dbReference type="Proteomes" id="UP001150581"/>
    </source>
</evidence>
<dbReference type="Proteomes" id="UP001150581">
    <property type="component" value="Unassembled WGS sequence"/>
</dbReference>
<keyword evidence="2" id="KW-1185">Reference proteome</keyword>
<gene>
    <name evidence="1" type="ORF">LPJ66_006615</name>
</gene>
<proteinExistence type="predicted"/>
<sequence length="775" mass="85996">MSTPNLSRGDARRASISTDISPGDAFVPLREEFKPNSTRARFEELASTYRSTHDSRGRALSMLDSSVQKRESLLQLLSMIKNGDLPPTAHMVHLINTINFDKMREYATTYQGKKVIDSLESSTKSGVRAFEDVNGNENAQHIVKSLDNARKKSAEDRQQLKNKAKKSAEESKDIANSAGKDFLVLASGISTSSAFRKAISDLTSLVRATIQDKEPTEQESEPLIDRVRNLIIEVRHNNDVLKSLRSLNSLYTSVYSKGARAVNTAQEKANSHPAVEDLHSARTHTEDLFKRLGNGYDLSPMLSALGALAVLYRDNENVGQLVADTKAFCDWAINVDEEKLTSEEFESRGQNLLDKGRHVLTQRDRENVDVVTTEADHYMQAVQSNPVLVDYKDSVVGLMHAIAGNNLNSEERREHYRALRQDLMANLPILMQTIRYVPLPRVAGMNDEMEFAADNIVLDLQHFVPEHMSFDMHSEIYPRATMLKDKRAMHSHKGFKSEQFFYLTITGVNCVAKRVAFYAKKKKGLPRIAEKGIADLVIGGRGMDIVIRVRKLHNSEKPRVLLEKTSATSGSSTHAMKDGITAETAADKGTRAARELDIVDVKVKLHDLDFRVRENKHNISSTLGILLMKPIAKKLIAKNIAKSLTEYLVVCDKLMAKHGDAAQAMVMNQSKKAFTSAKGAASKGVQASKTKIENMRSKGDKTKGKIQESAPAAIDKTAAKKAVKKDLANKLANKQTAAPVASANDYIATADEIAAKREQLDNLRRDSMIEDIVEE</sequence>
<name>A0ACC1ICM6_9FUNG</name>
<protein>
    <submittedName>
        <fullName evidence="1">Uncharacterized protein</fullName>
    </submittedName>
</protein>
<accession>A0ACC1ICM6</accession>
<reference evidence="1" key="1">
    <citation type="submission" date="2022-07" db="EMBL/GenBank/DDBJ databases">
        <title>Phylogenomic reconstructions and comparative analyses of Kickxellomycotina fungi.</title>
        <authorList>
            <person name="Reynolds N.K."/>
            <person name="Stajich J.E."/>
            <person name="Barry K."/>
            <person name="Grigoriev I.V."/>
            <person name="Crous P."/>
            <person name="Smith M.E."/>
        </authorList>
    </citation>
    <scope>NUCLEOTIDE SEQUENCE</scope>
    <source>
        <strain evidence="1">Benny 63K</strain>
    </source>
</reference>
<organism evidence="1 2">
    <name type="scientific">Kickxella alabastrina</name>
    <dbReference type="NCBI Taxonomy" id="61397"/>
    <lineage>
        <taxon>Eukaryota</taxon>
        <taxon>Fungi</taxon>
        <taxon>Fungi incertae sedis</taxon>
        <taxon>Zoopagomycota</taxon>
        <taxon>Kickxellomycotina</taxon>
        <taxon>Kickxellomycetes</taxon>
        <taxon>Kickxellales</taxon>
        <taxon>Kickxellaceae</taxon>
        <taxon>Kickxella</taxon>
    </lineage>
</organism>
<comment type="caution">
    <text evidence="1">The sequence shown here is derived from an EMBL/GenBank/DDBJ whole genome shotgun (WGS) entry which is preliminary data.</text>
</comment>
<dbReference type="EMBL" id="JANBPG010001069">
    <property type="protein sequence ID" value="KAJ1891980.1"/>
    <property type="molecule type" value="Genomic_DNA"/>
</dbReference>